<evidence type="ECO:0000259" key="1">
    <source>
        <dbReference type="PROSITE" id="PS50106"/>
    </source>
</evidence>
<dbReference type="AlphaFoldDB" id="A0A1V9Z5B1"/>
<dbReference type="InterPro" id="IPR036034">
    <property type="entry name" value="PDZ_sf"/>
</dbReference>
<feature type="domain" description="PDZ" evidence="1">
    <location>
        <begin position="302"/>
        <end position="359"/>
    </location>
</feature>
<protein>
    <recommendedName>
        <fullName evidence="1">PDZ domain-containing protein</fullName>
    </recommendedName>
</protein>
<evidence type="ECO:0000313" key="2">
    <source>
        <dbReference type="EMBL" id="OQR93169.1"/>
    </source>
</evidence>
<dbReference type="OrthoDB" id="94694at2759"/>
<dbReference type="SMART" id="SM00228">
    <property type="entry name" value="PDZ"/>
    <property type="match status" value="3"/>
</dbReference>
<name>A0A1V9Z5B1_ACHHY</name>
<reference evidence="2 3" key="1">
    <citation type="journal article" date="2014" name="Genome Biol. Evol.">
        <title>The secreted proteins of Achlya hypogyna and Thraustotheca clavata identify the ancestral oomycete secretome and reveal gene acquisitions by horizontal gene transfer.</title>
        <authorList>
            <person name="Misner I."/>
            <person name="Blouin N."/>
            <person name="Leonard G."/>
            <person name="Richards T.A."/>
            <person name="Lane C.E."/>
        </authorList>
    </citation>
    <scope>NUCLEOTIDE SEQUENCE [LARGE SCALE GENOMIC DNA]</scope>
    <source>
        <strain evidence="2 3">ATCC 48635</strain>
    </source>
</reference>
<organism evidence="2 3">
    <name type="scientific">Achlya hypogyna</name>
    <name type="common">Oomycete</name>
    <name type="synonym">Protoachlya hypogyna</name>
    <dbReference type="NCBI Taxonomy" id="1202772"/>
    <lineage>
        <taxon>Eukaryota</taxon>
        <taxon>Sar</taxon>
        <taxon>Stramenopiles</taxon>
        <taxon>Oomycota</taxon>
        <taxon>Saprolegniomycetes</taxon>
        <taxon>Saprolegniales</taxon>
        <taxon>Achlyaceae</taxon>
        <taxon>Achlya</taxon>
    </lineage>
</organism>
<gene>
    <name evidence="2" type="ORF">ACHHYP_02812</name>
</gene>
<dbReference type="SUPFAM" id="SSF50156">
    <property type="entry name" value="PDZ domain-like"/>
    <property type="match status" value="2"/>
</dbReference>
<accession>A0A1V9Z5B1</accession>
<dbReference type="Proteomes" id="UP000243579">
    <property type="component" value="Unassembled WGS sequence"/>
</dbReference>
<dbReference type="EMBL" id="JNBR01000423">
    <property type="protein sequence ID" value="OQR93169.1"/>
    <property type="molecule type" value="Genomic_DNA"/>
</dbReference>
<dbReference type="Gene3D" id="2.30.42.10">
    <property type="match status" value="1"/>
</dbReference>
<dbReference type="InterPro" id="IPR001478">
    <property type="entry name" value="PDZ"/>
</dbReference>
<dbReference type="PROSITE" id="PS50106">
    <property type="entry name" value="PDZ"/>
    <property type="match status" value="1"/>
</dbReference>
<proteinExistence type="predicted"/>
<keyword evidence="3" id="KW-1185">Reference proteome</keyword>
<sequence>MEYTVEWVHGALGVFVIANSDGLAVVSKLTTPLPAHFTADATVGDVLVQIDGVPMTRAFATTLEALRSKADGVHMALTFRSRLQDLPTFALAENASFTLEWTADAPLGLSFCMDPCSLLTVVSKSAHELPDVGDILSAIGPVETTKMRFEQVMETLSVVAKPVTLHFVSSLRPASTGPAPVRPAPAGTAKLPALRKSTGIAVAFGGGRLGLAFKIKAFPTVSQLLDTTLHPGLNHVRIGDQLVAIDGDSTRGWSMEKVVAMIQGHDGLAPPLQLEFDRPESPPPTPVRQLPPNYYEVIYRGGKLGIVLVSRKGHTEIEDVTDASTAVGLEKAKVGDRLVAIDGRQVHEMDFHKTIEHIKLEAQKPGGVRLLFTHTEKACGDDTPFGLFLLAAVEALLI</sequence>
<evidence type="ECO:0000313" key="3">
    <source>
        <dbReference type="Proteomes" id="UP000243579"/>
    </source>
</evidence>
<comment type="caution">
    <text evidence="2">The sequence shown here is derived from an EMBL/GenBank/DDBJ whole genome shotgun (WGS) entry which is preliminary data.</text>
</comment>